<proteinExistence type="predicted"/>
<reference evidence="1 2" key="1">
    <citation type="submission" date="2019-02" db="EMBL/GenBank/DDBJ databases">
        <title>Genome sequencing of the rare red list fungi Phlebia centrifuga.</title>
        <authorList>
            <person name="Buettner E."/>
            <person name="Kellner H."/>
        </authorList>
    </citation>
    <scope>NUCLEOTIDE SEQUENCE [LARGE SCALE GENOMIC DNA]</scope>
    <source>
        <strain evidence="1 2">DSM 108282</strain>
    </source>
</reference>
<dbReference type="AlphaFoldDB" id="A0A4S4KV20"/>
<name>A0A4S4KV20_9APHY</name>
<evidence type="ECO:0000313" key="1">
    <source>
        <dbReference type="EMBL" id="THH02535.1"/>
    </source>
</evidence>
<protein>
    <submittedName>
        <fullName evidence="1">Uncharacterized protein</fullName>
    </submittedName>
</protein>
<evidence type="ECO:0000313" key="2">
    <source>
        <dbReference type="Proteomes" id="UP000309038"/>
    </source>
</evidence>
<accession>A0A4S4KV20</accession>
<dbReference type="EMBL" id="SGPJ01000005">
    <property type="protein sequence ID" value="THH02535.1"/>
    <property type="molecule type" value="Genomic_DNA"/>
</dbReference>
<comment type="caution">
    <text evidence="1">The sequence shown here is derived from an EMBL/GenBank/DDBJ whole genome shotgun (WGS) entry which is preliminary data.</text>
</comment>
<dbReference type="Proteomes" id="UP000309038">
    <property type="component" value="Unassembled WGS sequence"/>
</dbReference>
<gene>
    <name evidence="1" type="ORF">EW026_g354</name>
</gene>
<organism evidence="1 2">
    <name type="scientific">Hermanssonia centrifuga</name>
    <dbReference type="NCBI Taxonomy" id="98765"/>
    <lineage>
        <taxon>Eukaryota</taxon>
        <taxon>Fungi</taxon>
        <taxon>Dikarya</taxon>
        <taxon>Basidiomycota</taxon>
        <taxon>Agaricomycotina</taxon>
        <taxon>Agaricomycetes</taxon>
        <taxon>Polyporales</taxon>
        <taxon>Meruliaceae</taxon>
        <taxon>Hermanssonia</taxon>
    </lineage>
</organism>
<sequence>MHLSHIQAHPHRNLQGGIISLRSASCNSYDDGDNDEQHGYLLPLDDEYRPEPVDVVVWQTAIKRDIN</sequence>
<keyword evidence="2" id="KW-1185">Reference proteome</keyword>